<proteinExistence type="predicted"/>
<dbReference type="OrthoDB" id="2656750at2"/>
<keyword evidence="2" id="KW-1185">Reference proteome</keyword>
<reference evidence="1 2" key="1">
    <citation type="submission" date="2017-06" db="EMBL/GenBank/DDBJ databases">
        <title>Complete genome sequence of Paenibacillus donghaensis KCTC 13049T isolated from East Sea sediment, South Korea.</title>
        <authorList>
            <person name="Jung B.K."/>
            <person name="Hong S.-J."/>
            <person name="Shin J.-H."/>
        </authorList>
    </citation>
    <scope>NUCLEOTIDE SEQUENCE [LARGE SCALE GENOMIC DNA]</scope>
    <source>
        <strain evidence="1 2">KCTC 13049</strain>
    </source>
</reference>
<dbReference type="AlphaFoldDB" id="A0A2Z2K6J0"/>
<gene>
    <name evidence="1" type="ORF">B9T62_14060</name>
</gene>
<sequence>MNAIQICYDLKDGNEADYQKVIQGISYLGKVEHVQYSVWIVSTPLTPERVRDHLSSYIRTGDSLFVSQINAYATRNIPVKATRLIDGAWNQPKLVVKPPQPIPPMNQPYFRIR</sequence>
<organism evidence="1 2">
    <name type="scientific">Paenibacillus donghaensis</name>
    <dbReference type="NCBI Taxonomy" id="414771"/>
    <lineage>
        <taxon>Bacteria</taxon>
        <taxon>Bacillati</taxon>
        <taxon>Bacillota</taxon>
        <taxon>Bacilli</taxon>
        <taxon>Bacillales</taxon>
        <taxon>Paenibacillaceae</taxon>
        <taxon>Paenibacillus</taxon>
    </lineage>
</organism>
<evidence type="ECO:0000313" key="2">
    <source>
        <dbReference type="Proteomes" id="UP000249890"/>
    </source>
</evidence>
<evidence type="ECO:0000313" key="1">
    <source>
        <dbReference type="EMBL" id="ASA21796.1"/>
    </source>
</evidence>
<dbReference type="RefSeq" id="WP_087915803.1">
    <property type="nucleotide sequence ID" value="NZ_CP021780.1"/>
</dbReference>
<dbReference type="KEGG" id="pdh:B9T62_14060"/>
<name>A0A2Z2K6J0_9BACL</name>
<dbReference type="EMBL" id="CP021780">
    <property type="protein sequence ID" value="ASA21796.1"/>
    <property type="molecule type" value="Genomic_DNA"/>
</dbReference>
<accession>A0A2Z2K6J0</accession>
<dbReference type="Proteomes" id="UP000249890">
    <property type="component" value="Chromosome"/>
</dbReference>
<protein>
    <submittedName>
        <fullName evidence="1">Uncharacterized protein</fullName>
    </submittedName>
</protein>